<evidence type="ECO:0000259" key="2">
    <source>
        <dbReference type="Pfam" id="PF13175"/>
    </source>
</evidence>
<feature type="domain" description="OLD protein-like TOPRIM" evidence="3">
    <location>
        <begin position="423"/>
        <end position="494"/>
    </location>
</feature>
<dbReference type="Pfam" id="PF13175">
    <property type="entry name" value="AAA_15"/>
    <property type="match status" value="1"/>
</dbReference>
<reference evidence="5" key="1">
    <citation type="submission" date="2016-01" db="EMBL/GenBank/DDBJ databases">
        <authorList>
            <person name="Mitreva M."/>
            <person name="Pepin K.H."/>
            <person name="Mihindukulasuriya K.A."/>
            <person name="Fulton R."/>
            <person name="Fronick C."/>
            <person name="O'Laughlin M."/>
            <person name="Miner T."/>
            <person name="Herter B."/>
            <person name="Rosa B.A."/>
            <person name="Cordes M."/>
            <person name="Tomlinson C."/>
            <person name="Wollam A."/>
            <person name="Palsikar V.B."/>
            <person name="Mardis E.R."/>
            <person name="Wilson R.K."/>
        </authorList>
    </citation>
    <scope>NUCLEOTIDE SEQUENCE [LARGE SCALE GENOMIC DNA]</scope>
    <source>
        <strain evidence="5">MJR7757B</strain>
    </source>
</reference>
<protein>
    <submittedName>
        <fullName evidence="4">Uncharacterized protein</fullName>
    </submittedName>
</protein>
<evidence type="ECO:0000313" key="5">
    <source>
        <dbReference type="Proteomes" id="UP000070401"/>
    </source>
</evidence>
<keyword evidence="5" id="KW-1185">Reference proteome</keyword>
<evidence type="ECO:0000313" key="4">
    <source>
        <dbReference type="EMBL" id="KXA23328.1"/>
    </source>
</evidence>
<gene>
    <name evidence="4" type="ORF">HMPREF3221_00783</name>
</gene>
<proteinExistence type="predicted"/>
<dbReference type="InterPro" id="IPR051396">
    <property type="entry name" value="Bact_Antivir_Def_Nuclease"/>
</dbReference>
<dbReference type="InterPro" id="IPR041685">
    <property type="entry name" value="AAA_GajA/Old/RecF-like"/>
</dbReference>
<dbReference type="PANTHER" id="PTHR43581:SF4">
    <property type="entry name" value="ATP_GTP PHOSPHATASE"/>
    <property type="match status" value="1"/>
</dbReference>
<sequence length="606" mass="70291">MKLKELKLKNFRGYKEKICVEFENLTAFVGKNDVGKSTILEALEIFFNNKIVQCEREDLSVNHKDEDENIEISCIFSDIDIPIILDSNFETNLKDEYLLNKDGFLEIKKVFKCSIAKPKANSYIVCCYPSEENCKDLLLLKSTELKRRAESLDIPKENYNASINASIRRAIFNNFSDLNLVETDLAVDKEDSKKIFNKLEEYFPMYALFQSDRASSDSDKEIVDPMQIAISQAIKGLEVEINKIKEEVKNKTLEIANKTLEKLKEMNSTLADSLIPEFKAEPKFDSLFKLSINSDDGIAINKRGSGVRRLILLNFFRAEAERQLKENLKKNNIIYAFEEPETSQHPNHQIMLIESFLKLSQKENCQIILTTHTPALAGMLPLNSLRLIKKEEGKTEILSTSEETYKEITDMLGILPEPIPNTSKGILLVEGLDDIFFFYHLNKLLKEANEIEKTFSESNINVLFTGGCNNLKYWITKKLVQQFNLPWAIFLDSDKNSKNEITENIKFVNKILSNNNLAFYTRKREIENYLHFDLIKDSLKPEFKNLGSLGDYEDIKKLTEKKIFEKKWGKMTFEYLRESERYTDNKDRTEHFELTEIVQKILNMVK</sequence>
<comment type="caution">
    <text evidence="4">The sequence shown here is derived from an EMBL/GenBank/DDBJ whole genome shotgun (WGS) entry which is preliminary data.</text>
</comment>
<dbReference type="Proteomes" id="UP000070401">
    <property type="component" value="Unassembled WGS sequence"/>
</dbReference>
<accession>A0A133P406</accession>
<evidence type="ECO:0000259" key="3">
    <source>
        <dbReference type="Pfam" id="PF20469"/>
    </source>
</evidence>
<dbReference type="AlphaFoldDB" id="A0A133P406"/>
<dbReference type="RefSeq" id="WP_022069632.1">
    <property type="nucleotide sequence ID" value="NZ_KQ956662.1"/>
</dbReference>
<dbReference type="InterPro" id="IPR034139">
    <property type="entry name" value="TOPRIM_OLD"/>
</dbReference>
<dbReference type="Gene3D" id="3.40.50.300">
    <property type="entry name" value="P-loop containing nucleotide triphosphate hydrolases"/>
    <property type="match status" value="1"/>
</dbReference>
<name>A0A133P406_FUSNU</name>
<dbReference type="PATRIC" id="fig|851.8.peg.787"/>
<keyword evidence="1" id="KW-0175">Coiled coil</keyword>
<dbReference type="Pfam" id="PF20469">
    <property type="entry name" value="OLD-like_TOPRIM"/>
    <property type="match status" value="1"/>
</dbReference>
<organism evidence="4 5">
    <name type="scientific">Fusobacterium nucleatum</name>
    <dbReference type="NCBI Taxonomy" id="851"/>
    <lineage>
        <taxon>Bacteria</taxon>
        <taxon>Fusobacteriati</taxon>
        <taxon>Fusobacteriota</taxon>
        <taxon>Fusobacteriia</taxon>
        <taxon>Fusobacteriales</taxon>
        <taxon>Fusobacteriaceae</taxon>
        <taxon>Fusobacterium</taxon>
    </lineage>
</organism>
<evidence type="ECO:0000256" key="1">
    <source>
        <dbReference type="SAM" id="Coils"/>
    </source>
</evidence>
<dbReference type="EMBL" id="LRPY01000069">
    <property type="protein sequence ID" value="KXA23328.1"/>
    <property type="molecule type" value="Genomic_DNA"/>
</dbReference>
<feature type="coiled-coil region" evidence="1">
    <location>
        <begin position="234"/>
        <end position="273"/>
    </location>
</feature>
<dbReference type="InterPro" id="IPR027417">
    <property type="entry name" value="P-loop_NTPase"/>
</dbReference>
<dbReference type="PANTHER" id="PTHR43581">
    <property type="entry name" value="ATP/GTP PHOSPHATASE"/>
    <property type="match status" value="1"/>
</dbReference>
<feature type="domain" description="Endonuclease GajA/Old nuclease/RecF-like AAA" evidence="2">
    <location>
        <begin position="1"/>
        <end position="377"/>
    </location>
</feature>
<dbReference type="SUPFAM" id="SSF52540">
    <property type="entry name" value="P-loop containing nucleoside triphosphate hydrolases"/>
    <property type="match status" value="1"/>
</dbReference>